<reference evidence="3" key="1">
    <citation type="submission" date="2016-10" db="EMBL/GenBank/DDBJ databases">
        <authorList>
            <person name="Varghese N."/>
            <person name="Submissions S."/>
        </authorList>
    </citation>
    <scope>NUCLEOTIDE SEQUENCE [LARGE SCALE GENOMIC DNA]</scope>
    <source>
        <strain evidence="3">DSM 12111</strain>
    </source>
</reference>
<evidence type="ECO:0000259" key="1">
    <source>
        <dbReference type="SMART" id="SM00953"/>
    </source>
</evidence>
<dbReference type="AlphaFoldDB" id="A0A1H5D9U0"/>
<organism evidence="2 3">
    <name type="scientific">Pseudomonas anguilliseptica</name>
    <dbReference type="NCBI Taxonomy" id="53406"/>
    <lineage>
        <taxon>Bacteria</taxon>
        <taxon>Pseudomonadati</taxon>
        <taxon>Pseudomonadota</taxon>
        <taxon>Gammaproteobacteria</taxon>
        <taxon>Pseudomonadales</taxon>
        <taxon>Pseudomonadaceae</taxon>
        <taxon>Pseudomonas</taxon>
    </lineage>
</organism>
<dbReference type="Pfam" id="PF08808">
    <property type="entry name" value="RES"/>
    <property type="match status" value="1"/>
</dbReference>
<name>A0A1H5D9U0_PSEAG</name>
<feature type="domain" description="RES" evidence="1">
    <location>
        <begin position="210"/>
        <end position="367"/>
    </location>
</feature>
<keyword evidence="3" id="KW-1185">Reference proteome</keyword>
<dbReference type="EMBL" id="FNSC01000001">
    <property type="protein sequence ID" value="SED75480.1"/>
    <property type="molecule type" value="Genomic_DNA"/>
</dbReference>
<gene>
    <name evidence="2" type="ORF">SAMN05421553_3259</name>
</gene>
<accession>A0A1H5D9U0</accession>
<dbReference type="SMART" id="SM00953">
    <property type="entry name" value="RES"/>
    <property type="match status" value="1"/>
</dbReference>
<dbReference type="Proteomes" id="UP000242849">
    <property type="component" value="Unassembled WGS sequence"/>
</dbReference>
<proteinExistence type="predicted"/>
<dbReference type="OrthoDB" id="1425103at2"/>
<evidence type="ECO:0000313" key="3">
    <source>
        <dbReference type="Proteomes" id="UP000242849"/>
    </source>
</evidence>
<protein>
    <submittedName>
        <fullName evidence="2">RES domain-containing protein</fullName>
    </submittedName>
</protein>
<dbReference type="STRING" id="53406.SAMN05421553_3259"/>
<sequence>MDEEVVCYGCVEDQTLQRQIKKNGSSIECSFCNKRRKSISVASLAEQVADILDEHYVPGGWVPRWRNSDSDRPDYHQRGESLEYIVGEVLLADNIDPVVQAVCSELGSAYGGDEPRYSDEINYVGRRVRPIVAETNWGAFRQDLMHGRRFFNDSAKQYLQWLFKDMDSIASSGELGNSVVRTLSPAEHPPIFRARRCDSNKEYEAILFNPPKELGAAPKEIVNAGRMNPHGVPVFYGAFERDTCIAELRPPVGGRVISGEFRLTKGVRLLDFKALERALETETWSYFKPGVTQRLERREFLRGLHKKVSIPVLPGQEHEYLSTQILAEFLATLHEPPIDGVIFSSAQFKDGLNVVLFSHVVANPTPLTTLRVLHPPELSDLEPSDQVRIEFVEESVRVHQVQGLTYVAPPLTLKEIDLARYDTLYDEDDEWD</sequence>
<dbReference type="InterPro" id="IPR014914">
    <property type="entry name" value="RES_dom"/>
</dbReference>
<dbReference type="RefSeq" id="WP_139272681.1">
    <property type="nucleotide sequence ID" value="NZ_FNSC01000001.1"/>
</dbReference>
<evidence type="ECO:0000313" key="2">
    <source>
        <dbReference type="EMBL" id="SED75480.1"/>
    </source>
</evidence>